<name>A0AAJ7RT56_CEPCN</name>
<evidence type="ECO:0000259" key="27">
    <source>
        <dbReference type="Pfam" id="PF11838"/>
    </source>
</evidence>
<dbReference type="GeneID" id="107273016"/>
<sequence length="963" mass="111083">MRKKDDEVRSEKFFKLFFYFVFYLITVTSFSVSCRVNLIMEAYILIVLFFTIIMVVTNSQNEIVSRVNETFLNEIKNRLPKDVIPSKYIIAISPDFVKDEFHGAIQIDFEVLENRDHVILHGKNLTITSSKLYRYKLRDEKEKIPIKTICTVDKYEIIILNLYESIQGKYSLRMNFSGSLIDKINGFYLSTYQNQNNSSLRKMAVTQFEPVYARKTFPCFDEPNFKSIFHMRIVYNSKNGYHALSNMPAVKVEHPMNNSDLTITTFAASLPMSTYLLAFIVSDLICSTSSVKSLDGRSIPISIYSKSNDRNKIQLALTVSAKAMQFYGTLFGIDYPLPKIDLVAVPDFAAGAMENWGLITFRESQLFFNENHSSCANMKSVALTISHELAHMWFGNLVTLKWWEDLWLNEGFATYMEHLAVDYIFPEWRQRDAFILDTKYVTMKHDSKISSHPVVHRSENSDEIGEMFDRISYQKGAAIIRMLEDAMGDYKFICGIKNYLKTYMYGNAETCQLFQILQKYFRPDIDVVKFMSSWTNYPGFPVISVHCHGDSLRLTQKRYISGSSENIDSKQSWDIPIKYITSREDSVQFGWFLGNSSCVELALEAPVRWIKLNHQSVGYYIVNYTLDAWKMFSHLLIEDFEILDPLDRADLLHDAFLLADSNDLCYCAVLNLTTYLTNENALQPWTVAANWLHQTDKLLSGTKLYLHFQCYAQTLLDTIYKKVGWKVEKNESMTRRELRVVILKSACTVGHKDCLAVAKTRLKDFIASGGATKPHADLRSIVYSFGLISLGSEAQSIFEKMWHLFLCETDVQEKEKLMIGLASVRDENILNRYLINVTNENIVRRQNFFEIIVKIASNPMGLNIVWDFVRDDWQKLVNKYTLNDFSMGLAVGSIVSLFKDNQKLEEAKIFFTKHPEAGAGSNARRDALEEAANSINWLTSNLPKIQKWMQTNEFTRNVEAKKI</sequence>
<evidence type="ECO:0000256" key="10">
    <source>
        <dbReference type="ARBA" id="ARBA00022692"/>
    </source>
</evidence>
<keyword evidence="6 25" id="KW-0031">Aminopeptidase</keyword>
<evidence type="ECO:0000313" key="30">
    <source>
        <dbReference type="RefSeq" id="XP_024946112.1"/>
    </source>
</evidence>
<keyword evidence="20" id="KW-0325">Glycoprotein</keyword>
<evidence type="ECO:0000256" key="5">
    <source>
        <dbReference type="ARBA" id="ARBA00011748"/>
    </source>
</evidence>
<evidence type="ECO:0000256" key="4">
    <source>
        <dbReference type="ARBA" id="ARBA00010136"/>
    </source>
</evidence>
<dbReference type="CDD" id="cd09601">
    <property type="entry name" value="M1_APN-Q_like"/>
    <property type="match status" value="1"/>
</dbReference>
<dbReference type="GO" id="GO:0004230">
    <property type="term" value="F:glutamyl aminopeptidase activity"/>
    <property type="evidence" value="ECO:0007669"/>
    <property type="project" value="UniProtKB-EC"/>
</dbReference>
<comment type="subcellular location">
    <subcellularLocation>
        <location evidence="3">Cell membrane</location>
        <topology evidence="3">Lipid-anchor</topology>
        <topology evidence="3">GPI-anchor</topology>
    </subcellularLocation>
    <subcellularLocation>
        <location evidence="2">Cell membrane</location>
        <topology evidence="2">Single-pass type II membrane protein</topology>
    </subcellularLocation>
</comment>
<dbReference type="InterPro" id="IPR027268">
    <property type="entry name" value="Peptidase_M4/M1_CTD_sf"/>
</dbReference>
<keyword evidence="14" id="KW-0106">Calcium</keyword>
<reference evidence="30" key="1">
    <citation type="submission" date="2025-08" db="UniProtKB">
        <authorList>
            <consortium name="RefSeq"/>
        </authorList>
    </citation>
    <scope>IDENTIFICATION</scope>
</reference>
<keyword evidence="10 25" id="KW-0812">Transmembrane</keyword>
<evidence type="ECO:0000256" key="18">
    <source>
        <dbReference type="ARBA" id="ARBA00023136"/>
    </source>
</evidence>
<dbReference type="RefSeq" id="XP_024946112.1">
    <property type="nucleotide sequence ID" value="XM_025090344.1"/>
</dbReference>
<dbReference type="Gene3D" id="2.60.40.1730">
    <property type="entry name" value="tricorn interacting facor f3 domain"/>
    <property type="match status" value="1"/>
</dbReference>
<comment type="cofactor">
    <cofactor evidence="23 25">
        <name>Zn(2+)</name>
        <dbReference type="ChEBI" id="CHEBI:29105"/>
    </cofactor>
    <text evidence="23 25">Binds 1 zinc ion per subunit.</text>
</comment>
<evidence type="ECO:0000256" key="19">
    <source>
        <dbReference type="ARBA" id="ARBA00023157"/>
    </source>
</evidence>
<accession>A0AAJ7RT56</accession>
<feature type="binding site" evidence="23">
    <location>
        <position position="387"/>
    </location>
    <ligand>
        <name>Zn(2+)</name>
        <dbReference type="ChEBI" id="CHEBI:29105"/>
        <note>catalytic</note>
    </ligand>
</feature>
<evidence type="ECO:0000256" key="1">
    <source>
        <dbReference type="ARBA" id="ARBA00001703"/>
    </source>
</evidence>
<evidence type="ECO:0000256" key="9">
    <source>
        <dbReference type="ARBA" id="ARBA00022670"/>
    </source>
</evidence>
<dbReference type="AlphaFoldDB" id="A0AAJ7RT56"/>
<evidence type="ECO:0000256" key="8">
    <source>
        <dbReference type="ARBA" id="ARBA00022622"/>
    </source>
</evidence>
<keyword evidence="29" id="KW-1185">Reference proteome</keyword>
<evidence type="ECO:0000256" key="13">
    <source>
        <dbReference type="ARBA" id="ARBA00022833"/>
    </source>
</evidence>
<keyword evidence="18 25" id="KW-0472">Membrane</keyword>
<keyword evidence="8" id="KW-0336">GPI-anchor</keyword>
<proteinExistence type="inferred from homology"/>
<evidence type="ECO:0000256" key="24">
    <source>
        <dbReference type="PIRSR" id="PIRSR634016-4"/>
    </source>
</evidence>
<evidence type="ECO:0000256" key="23">
    <source>
        <dbReference type="PIRSR" id="PIRSR634016-3"/>
    </source>
</evidence>
<dbReference type="InterPro" id="IPR014782">
    <property type="entry name" value="Peptidase_M1_dom"/>
</dbReference>
<keyword evidence="17 25" id="KW-0482">Metalloprotease</keyword>
<comment type="caution">
    <text evidence="25">Lacks conserved residue(s) required for the propagation of feature annotation.</text>
</comment>
<evidence type="ECO:0000256" key="16">
    <source>
        <dbReference type="ARBA" id="ARBA00022989"/>
    </source>
</evidence>
<keyword evidence="19" id="KW-1015">Disulfide bond</keyword>
<evidence type="ECO:0000256" key="14">
    <source>
        <dbReference type="ARBA" id="ARBA00022837"/>
    </source>
</evidence>
<evidence type="ECO:0000256" key="3">
    <source>
        <dbReference type="ARBA" id="ARBA00004609"/>
    </source>
</evidence>
<dbReference type="Gene3D" id="1.25.50.20">
    <property type="match status" value="1"/>
</dbReference>
<dbReference type="PANTHER" id="PTHR11533:SF276">
    <property type="entry name" value="GLUTAMYL AMINOPEPTIDASE"/>
    <property type="match status" value="1"/>
</dbReference>
<dbReference type="Gene3D" id="1.10.390.10">
    <property type="entry name" value="Neutral Protease Domain 2"/>
    <property type="match status" value="1"/>
</dbReference>
<comment type="subunit">
    <text evidence="5">Homodimer; disulfide-linked.</text>
</comment>
<feature type="domain" description="ERAP1-like C-terminal" evidence="27">
    <location>
        <begin position="609"/>
        <end position="930"/>
    </location>
</feature>
<dbReference type="GO" id="GO:0043171">
    <property type="term" value="P:peptide catabolic process"/>
    <property type="evidence" value="ECO:0007669"/>
    <property type="project" value="TreeGrafter"/>
</dbReference>
<dbReference type="GO" id="GO:0008270">
    <property type="term" value="F:zinc ion binding"/>
    <property type="evidence" value="ECO:0007669"/>
    <property type="project" value="UniProtKB-UniRule"/>
</dbReference>
<dbReference type="FunFam" id="2.60.40.1730:FF:000012">
    <property type="entry name" value="Aminopeptidase N"/>
    <property type="match status" value="1"/>
</dbReference>
<dbReference type="GO" id="GO:0006508">
    <property type="term" value="P:proteolysis"/>
    <property type="evidence" value="ECO:0007669"/>
    <property type="project" value="UniProtKB-KW"/>
</dbReference>
<feature type="binding site" evidence="23">
    <location>
        <position position="391"/>
    </location>
    <ligand>
        <name>Zn(2+)</name>
        <dbReference type="ChEBI" id="CHEBI:29105"/>
        <note>catalytic</note>
    </ligand>
</feature>
<dbReference type="InterPro" id="IPR024571">
    <property type="entry name" value="ERAP1-like_C_dom"/>
</dbReference>
<feature type="transmembrane region" description="Helical" evidence="25">
    <location>
        <begin position="261"/>
        <end position="281"/>
    </location>
</feature>
<dbReference type="GO" id="GO:0005886">
    <property type="term" value="C:plasma membrane"/>
    <property type="evidence" value="ECO:0007669"/>
    <property type="project" value="UniProtKB-SubCell"/>
</dbReference>
<feature type="binding site" evidence="23">
    <location>
        <position position="410"/>
    </location>
    <ligand>
        <name>Zn(2+)</name>
        <dbReference type="ChEBI" id="CHEBI:29105"/>
        <note>catalytic</note>
    </ligand>
</feature>
<feature type="domain" description="Peptidase M1 membrane alanine aminopeptidase" evidence="26">
    <location>
        <begin position="316"/>
        <end position="534"/>
    </location>
</feature>
<dbReference type="Gene3D" id="2.60.40.1910">
    <property type="match status" value="1"/>
</dbReference>
<dbReference type="PROSITE" id="PS51257">
    <property type="entry name" value="PROKAR_LIPOPROTEIN"/>
    <property type="match status" value="1"/>
</dbReference>
<dbReference type="GO" id="GO:0005737">
    <property type="term" value="C:cytoplasm"/>
    <property type="evidence" value="ECO:0007669"/>
    <property type="project" value="TreeGrafter"/>
</dbReference>
<evidence type="ECO:0000256" key="25">
    <source>
        <dbReference type="RuleBase" id="RU364040"/>
    </source>
</evidence>
<evidence type="ECO:0000256" key="12">
    <source>
        <dbReference type="ARBA" id="ARBA00022801"/>
    </source>
</evidence>
<dbReference type="GO" id="GO:0042277">
    <property type="term" value="F:peptide binding"/>
    <property type="evidence" value="ECO:0007669"/>
    <property type="project" value="TreeGrafter"/>
</dbReference>
<dbReference type="Pfam" id="PF17900">
    <property type="entry name" value="Peptidase_M1_N"/>
    <property type="match status" value="1"/>
</dbReference>
<evidence type="ECO:0000256" key="11">
    <source>
        <dbReference type="ARBA" id="ARBA00022723"/>
    </source>
</evidence>
<feature type="transmembrane region" description="Helical" evidence="25">
    <location>
        <begin position="38"/>
        <end position="56"/>
    </location>
</feature>
<evidence type="ECO:0000256" key="17">
    <source>
        <dbReference type="ARBA" id="ARBA00023049"/>
    </source>
</evidence>
<evidence type="ECO:0000259" key="28">
    <source>
        <dbReference type="Pfam" id="PF17900"/>
    </source>
</evidence>
<evidence type="ECO:0000256" key="2">
    <source>
        <dbReference type="ARBA" id="ARBA00004401"/>
    </source>
</evidence>
<feature type="active site" description="Proton acceptor" evidence="22">
    <location>
        <position position="388"/>
    </location>
</feature>
<evidence type="ECO:0000256" key="7">
    <source>
        <dbReference type="ARBA" id="ARBA00022475"/>
    </source>
</evidence>
<gene>
    <name evidence="30" type="primary">LOC107273016</name>
</gene>
<dbReference type="Proteomes" id="UP000694920">
    <property type="component" value="Unplaced"/>
</dbReference>
<protein>
    <recommendedName>
        <fullName evidence="25">Aminopeptidase</fullName>
        <ecNumber evidence="25">3.4.11.-</ecNumber>
    </recommendedName>
</protein>
<evidence type="ECO:0000259" key="26">
    <source>
        <dbReference type="Pfam" id="PF01433"/>
    </source>
</evidence>
<feature type="domain" description="Aminopeptidase N-like N-terminal" evidence="28">
    <location>
        <begin position="85"/>
        <end position="276"/>
    </location>
</feature>
<dbReference type="InterPro" id="IPR050344">
    <property type="entry name" value="Peptidase_M1_aminopeptidases"/>
</dbReference>
<dbReference type="Pfam" id="PF11838">
    <property type="entry name" value="ERAP1_C"/>
    <property type="match status" value="1"/>
</dbReference>
<keyword evidence="21" id="KW-0449">Lipoprotein</keyword>
<dbReference type="PANTHER" id="PTHR11533">
    <property type="entry name" value="PROTEASE M1 ZINC METALLOPROTEASE"/>
    <property type="match status" value="1"/>
</dbReference>
<feature type="site" description="Transition state stabilizer" evidence="24">
    <location>
        <position position="473"/>
    </location>
</feature>
<dbReference type="Pfam" id="PF01433">
    <property type="entry name" value="Peptidase_M1"/>
    <property type="match status" value="1"/>
</dbReference>
<dbReference type="GO" id="GO:0098552">
    <property type="term" value="C:side of membrane"/>
    <property type="evidence" value="ECO:0007669"/>
    <property type="project" value="UniProtKB-KW"/>
</dbReference>
<dbReference type="SUPFAM" id="SSF63737">
    <property type="entry name" value="Leukotriene A4 hydrolase N-terminal domain"/>
    <property type="match status" value="1"/>
</dbReference>
<evidence type="ECO:0000256" key="20">
    <source>
        <dbReference type="ARBA" id="ARBA00023180"/>
    </source>
</evidence>
<keyword evidence="15" id="KW-0735">Signal-anchor</keyword>
<dbReference type="InterPro" id="IPR045357">
    <property type="entry name" value="Aminopeptidase_N-like_N"/>
</dbReference>
<dbReference type="GO" id="GO:0070006">
    <property type="term" value="F:metalloaminopeptidase activity"/>
    <property type="evidence" value="ECO:0007669"/>
    <property type="project" value="TreeGrafter"/>
</dbReference>
<feature type="transmembrane region" description="Helical" evidence="25">
    <location>
        <begin position="12"/>
        <end position="32"/>
    </location>
</feature>
<keyword evidence="12 25" id="KW-0378">Hydrolase</keyword>
<keyword evidence="7" id="KW-1003">Cell membrane</keyword>
<organism evidence="29 30">
    <name type="scientific">Cephus cinctus</name>
    <name type="common">Wheat stem sawfly</name>
    <dbReference type="NCBI Taxonomy" id="211228"/>
    <lineage>
        <taxon>Eukaryota</taxon>
        <taxon>Metazoa</taxon>
        <taxon>Ecdysozoa</taxon>
        <taxon>Arthropoda</taxon>
        <taxon>Hexapoda</taxon>
        <taxon>Insecta</taxon>
        <taxon>Pterygota</taxon>
        <taxon>Neoptera</taxon>
        <taxon>Endopterygota</taxon>
        <taxon>Hymenoptera</taxon>
        <taxon>Cephoidea</taxon>
        <taxon>Cephidae</taxon>
        <taxon>Cephus</taxon>
    </lineage>
</organism>
<dbReference type="FunFam" id="1.10.390.10:FF:000006">
    <property type="entry name" value="Puromycin-sensitive aminopeptidase"/>
    <property type="match status" value="1"/>
</dbReference>
<dbReference type="EC" id="3.4.11.-" evidence="25"/>
<evidence type="ECO:0000256" key="15">
    <source>
        <dbReference type="ARBA" id="ARBA00022968"/>
    </source>
</evidence>
<dbReference type="PRINTS" id="PR00756">
    <property type="entry name" value="ALADIPTASE"/>
</dbReference>
<dbReference type="InterPro" id="IPR001930">
    <property type="entry name" value="Peptidase_M1"/>
</dbReference>
<evidence type="ECO:0000256" key="6">
    <source>
        <dbReference type="ARBA" id="ARBA00022438"/>
    </source>
</evidence>
<dbReference type="InterPro" id="IPR042097">
    <property type="entry name" value="Aminopeptidase_N-like_N_sf"/>
</dbReference>
<keyword evidence="11 23" id="KW-0479">Metal-binding</keyword>
<evidence type="ECO:0000313" key="29">
    <source>
        <dbReference type="Proteomes" id="UP000694920"/>
    </source>
</evidence>
<dbReference type="FunFam" id="1.25.50.20:FF:000001">
    <property type="entry name" value="Aminopeptidase"/>
    <property type="match status" value="1"/>
</dbReference>
<evidence type="ECO:0000256" key="21">
    <source>
        <dbReference type="ARBA" id="ARBA00023288"/>
    </source>
</evidence>
<evidence type="ECO:0000256" key="22">
    <source>
        <dbReference type="PIRSR" id="PIRSR634016-1"/>
    </source>
</evidence>
<keyword evidence="13 23" id="KW-0862">Zinc</keyword>
<keyword evidence="16 25" id="KW-1133">Transmembrane helix</keyword>
<comment type="catalytic activity">
    <reaction evidence="1">
        <text>Release of N-terminal glutamate (and to a lesser extent aspartate) from a peptide.</text>
        <dbReference type="EC" id="3.4.11.7"/>
    </reaction>
</comment>
<keyword evidence="9 25" id="KW-0645">Protease</keyword>
<dbReference type="GO" id="GO:0005615">
    <property type="term" value="C:extracellular space"/>
    <property type="evidence" value="ECO:0007669"/>
    <property type="project" value="TreeGrafter"/>
</dbReference>
<dbReference type="InterPro" id="IPR034016">
    <property type="entry name" value="M1_APN-typ"/>
</dbReference>
<dbReference type="SUPFAM" id="SSF55486">
    <property type="entry name" value="Metalloproteases ('zincins'), catalytic domain"/>
    <property type="match status" value="1"/>
</dbReference>
<comment type="similarity">
    <text evidence="4 25">Belongs to the peptidase M1 family.</text>
</comment>